<dbReference type="Gene3D" id="3.40.50.10420">
    <property type="entry name" value="NagB/RpiA/CoA transferase-like"/>
    <property type="match status" value="1"/>
</dbReference>
<reference evidence="6" key="1">
    <citation type="submission" date="2020-10" db="EMBL/GenBank/DDBJ databases">
        <authorList>
            <person name="Gilroy R."/>
        </authorList>
    </citation>
    <scope>NUCLEOTIDE SEQUENCE</scope>
    <source>
        <strain evidence="6">E3-2379</strain>
    </source>
</reference>
<evidence type="ECO:0000256" key="1">
    <source>
        <dbReference type="ARBA" id="ARBA00010638"/>
    </source>
</evidence>
<name>A0A9D9I018_9FIRM</name>
<evidence type="ECO:0000256" key="2">
    <source>
        <dbReference type="ARBA" id="ARBA00022741"/>
    </source>
</evidence>
<dbReference type="PIRSF" id="PIRSF006806">
    <property type="entry name" value="FTHF_cligase"/>
    <property type="match status" value="1"/>
</dbReference>
<dbReference type="PANTHER" id="PTHR23407:SF1">
    <property type="entry name" value="5-FORMYLTETRAHYDROFOLATE CYCLO-LIGASE"/>
    <property type="match status" value="1"/>
</dbReference>
<protein>
    <recommendedName>
        <fullName evidence="5">5-formyltetrahydrofolate cyclo-ligase</fullName>
        <ecNumber evidence="5">6.3.3.2</ecNumber>
    </recommendedName>
</protein>
<dbReference type="GO" id="GO:0009396">
    <property type="term" value="P:folic acid-containing compound biosynthetic process"/>
    <property type="evidence" value="ECO:0007669"/>
    <property type="project" value="TreeGrafter"/>
</dbReference>
<dbReference type="EMBL" id="JADIML010000173">
    <property type="protein sequence ID" value="MBO8463544.1"/>
    <property type="molecule type" value="Genomic_DNA"/>
</dbReference>
<organism evidence="6 7">
    <name type="scientific">Candidatus Scybalomonas excrementavium</name>
    <dbReference type="NCBI Taxonomy" id="2840943"/>
    <lineage>
        <taxon>Bacteria</taxon>
        <taxon>Bacillati</taxon>
        <taxon>Bacillota</taxon>
        <taxon>Clostridia</taxon>
        <taxon>Lachnospirales</taxon>
        <taxon>Lachnospiraceae</taxon>
        <taxon>Lachnospiraceae incertae sedis</taxon>
        <taxon>Candidatus Scybalomonas</taxon>
    </lineage>
</organism>
<reference evidence="6" key="2">
    <citation type="journal article" date="2021" name="PeerJ">
        <title>Extensive microbial diversity within the chicken gut microbiome revealed by metagenomics and culture.</title>
        <authorList>
            <person name="Gilroy R."/>
            <person name="Ravi A."/>
            <person name="Getino M."/>
            <person name="Pursley I."/>
            <person name="Horton D.L."/>
            <person name="Alikhan N.F."/>
            <person name="Baker D."/>
            <person name="Gharbi K."/>
            <person name="Hall N."/>
            <person name="Watson M."/>
            <person name="Adriaenssens E.M."/>
            <person name="Foster-Nyarko E."/>
            <person name="Jarju S."/>
            <person name="Secka A."/>
            <person name="Antonio M."/>
            <person name="Oren A."/>
            <person name="Chaudhuri R.R."/>
            <person name="La Ragione R."/>
            <person name="Hildebrand F."/>
            <person name="Pallen M.J."/>
        </authorList>
    </citation>
    <scope>NUCLEOTIDE SEQUENCE</scope>
    <source>
        <strain evidence="6">E3-2379</strain>
    </source>
</reference>
<dbReference type="Pfam" id="PF01812">
    <property type="entry name" value="5-FTHF_cyc-lig"/>
    <property type="match status" value="1"/>
</dbReference>
<evidence type="ECO:0000313" key="6">
    <source>
        <dbReference type="EMBL" id="MBO8463544.1"/>
    </source>
</evidence>
<dbReference type="InterPro" id="IPR002698">
    <property type="entry name" value="FTHF_cligase"/>
</dbReference>
<dbReference type="NCBIfam" id="TIGR02727">
    <property type="entry name" value="MTHFS_bact"/>
    <property type="match status" value="1"/>
</dbReference>
<dbReference type="InterPro" id="IPR037171">
    <property type="entry name" value="NagB/RpiA_transferase-like"/>
</dbReference>
<proteinExistence type="inferred from homology"/>
<keyword evidence="3 4" id="KW-0067">ATP-binding</keyword>
<dbReference type="PANTHER" id="PTHR23407">
    <property type="entry name" value="ATPASE INHIBITOR/5-FORMYLTETRAHYDROFOLATE CYCLO-LIGASE"/>
    <property type="match status" value="1"/>
</dbReference>
<evidence type="ECO:0000256" key="5">
    <source>
        <dbReference type="RuleBase" id="RU361279"/>
    </source>
</evidence>
<dbReference type="EC" id="6.3.3.2" evidence="5"/>
<sequence length="188" mass="22089">MPLSLIQLRKKEIRHEMRLRKKKVSKEEQELIGREIYEKLIKMPEFIEAKSISIYVAYNQEVPTLPIIEEALRLGKEVASPIVEDGEMEFYRYMSIDSLEEGKYGILEPKKELGKAAKDSLVIMPGVAFDQRRNRIGYGGGYYDRYMARNRHQSTIAIAYDFQIYSHFEGDIKDYKPQKILTEKRFII</sequence>
<comment type="cofactor">
    <cofactor evidence="5">
        <name>Mg(2+)</name>
        <dbReference type="ChEBI" id="CHEBI:18420"/>
    </cofactor>
</comment>
<feature type="binding site" evidence="4">
    <location>
        <begin position="10"/>
        <end position="14"/>
    </location>
    <ligand>
        <name>ATP</name>
        <dbReference type="ChEBI" id="CHEBI:30616"/>
    </ligand>
</feature>
<gene>
    <name evidence="6" type="ORF">IAC13_06390</name>
</gene>
<keyword evidence="5" id="KW-0479">Metal-binding</keyword>
<feature type="binding site" evidence="4">
    <location>
        <position position="61"/>
    </location>
    <ligand>
        <name>substrate</name>
    </ligand>
</feature>
<evidence type="ECO:0000256" key="4">
    <source>
        <dbReference type="PIRSR" id="PIRSR006806-1"/>
    </source>
</evidence>
<feature type="binding site" evidence="4">
    <location>
        <position position="56"/>
    </location>
    <ligand>
        <name>substrate</name>
    </ligand>
</feature>
<keyword evidence="5" id="KW-0460">Magnesium</keyword>
<dbReference type="GO" id="GO:0046872">
    <property type="term" value="F:metal ion binding"/>
    <property type="evidence" value="ECO:0007669"/>
    <property type="project" value="UniProtKB-KW"/>
</dbReference>
<dbReference type="GO" id="GO:0005524">
    <property type="term" value="F:ATP binding"/>
    <property type="evidence" value="ECO:0007669"/>
    <property type="project" value="UniProtKB-KW"/>
</dbReference>
<comment type="similarity">
    <text evidence="1 5">Belongs to the 5-formyltetrahydrofolate cyclo-ligase family.</text>
</comment>
<comment type="catalytic activity">
    <reaction evidence="5">
        <text>(6S)-5-formyl-5,6,7,8-tetrahydrofolate + ATP = (6R)-5,10-methenyltetrahydrofolate + ADP + phosphate</text>
        <dbReference type="Rhea" id="RHEA:10488"/>
        <dbReference type="ChEBI" id="CHEBI:30616"/>
        <dbReference type="ChEBI" id="CHEBI:43474"/>
        <dbReference type="ChEBI" id="CHEBI:57455"/>
        <dbReference type="ChEBI" id="CHEBI:57457"/>
        <dbReference type="ChEBI" id="CHEBI:456216"/>
        <dbReference type="EC" id="6.3.3.2"/>
    </reaction>
</comment>
<accession>A0A9D9I018</accession>
<evidence type="ECO:0000256" key="3">
    <source>
        <dbReference type="ARBA" id="ARBA00022840"/>
    </source>
</evidence>
<keyword evidence="6" id="KW-0436">Ligase</keyword>
<dbReference type="Proteomes" id="UP000823618">
    <property type="component" value="Unassembled WGS sequence"/>
</dbReference>
<dbReference type="AlphaFoldDB" id="A0A9D9I018"/>
<dbReference type="GO" id="GO:0035999">
    <property type="term" value="P:tetrahydrofolate interconversion"/>
    <property type="evidence" value="ECO:0007669"/>
    <property type="project" value="TreeGrafter"/>
</dbReference>
<dbReference type="InterPro" id="IPR024185">
    <property type="entry name" value="FTHF_cligase-like_sf"/>
</dbReference>
<keyword evidence="2 4" id="KW-0547">Nucleotide-binding</keyword>
<comment type="caution">
    <text evidence="6">The sequence shown here is derived from an EMBL/GenBank/DDBJ whole genome shotgun (WGS) entry which is preliminary data.</text>
</comment>
<evidence type="ECO:0000313" key="7">
    <source>
        <dbReference type="Proteomes" id="UP000823618"/>
    </source>
</evidence>
<feature type="binding site" evidence="4">
    <location>
        <begin position="135"/>
        <end position="143"/>
    </location>
    <ligand>
        <name>ATP</name>
        <dbReference type="ChEBI" id="CHEBI:30616"/>
    </ligand>
</feature>
<dbReference type="GO" id="GO:0030272">
    <property type="term" value="F:5-formyltetrahydrofolate cyclo-ligase activity"/>
    <property type="evidence" value="ECO:0007669"/>
    <property type="project" value="UniProtKB-EC"/>
</dbReference>
<dbReference type="SUPFAM" id="SSF100950">
    <property type="entry name" value="NagB/RpiA/CoA transferase-like"/>
    <property type="match status" value="1"/>
</dbReference>